<dbReference type="RefSeq" id="WP_085151802.1">
    <property type="nucleotide sequence ID" value="NZ_AP022612.1"/>
</dbReference>
<evidence type="ECO:0000313" key="1">
    <source>
        <dbReference type="EMBL" id="BBZ35742.1"/>
    </source>
</evidence>
<reference evidence="1" key="2">
    <citation type="submission" date="2020-02" db="EMBL/GenBank/DDBJ databases">
        <authorList>
            <person name="Matsumoto Y."/>
            <person name="Motooka D."/>
            <person name="Nakamura S."/>
        </authorList>
    </citation>
    <scope>NUCLEOTIDE SEQUENCE</scope>
    <source>
        <strain evidence="1">JCM 13671</strain>
    </source>
</reference>
<keyword evidence="2" id="KW-1185">Reference proteome</keyword>
<sequence>MGYSAADESFTHQLPTTFDQVHDPDPTWSDRCYFFAASPDGSLLLASGYGNNPNTGTGLGYVKVTLADGRHWDLLAGRPVTGDDRGELSAGPMRWTCVEPLKRWRLDVEPNASGIAWELHYEPTAPMWELLPMKVHDADGQMLADMYHMKEPGRWTGWVEIDGERISVDGFHGGRDRTFGVRVSDKIDFWLWLDAGFEDRAIEAWIIESADGTVRYVDGGITHNDGTRSKRFVKIEHDVTFDGDRKRPATATLIFTDEDGQIHRVIADTPHQHVNAYYGLPMAHCQYEDLGGGAYFIHYLWNSEDPAQLDETEGKSMALDQLMRFQLGDQTGWGIFELLMGGRGYPRYPTWTAMDMSSFTQDKTPVDRLTEEPEEVRQ</sequence>
<accession>A0A7I7Y402</accession>
<dbReference type="SUPFAM" id="SSF159245">
    <property type="entry name" value="AttH-like"/>
    <property type="match status" value="1"/>
</dbReference>
<gene>
    <name evidence="1" type="ORF">MCNF_43470</name>
</gene>
<proteinExistence type="predicted"/>
<protein>
    <submittedName>
        <fullName evidence="1">Uncharacterized protein</fullName>
    </submittedName>
</protein>
<evidence type="ECO:0000313" key="2">
    <source>
        <dbReference type="Proteomes" id="UP000466931"/>
    </source>
</evidence>
<name>A0A7I7Y402_9MYCO</name>
<organism evidence="1 2">
    <name type="scientific">Mycolicibacterium confluentis</name>
    <dbReference type="NCBI Taxonomy" id="28047"/>
    <lineage>
        <taxon>Bacteria</taxon>
        <taxon>Bacillati</taxon>
        <taxon>Actinomycetota</taxon>
        <taxon>Actinomycetes</taxon>
        <taxon>Mycobacteriales</taxon>
        <taxon>Mycobacteriaceae</taxon>
        <taxon>Mycolicibacterium</taxon>
    </lineage>
</organism>
<dbReference type="Proteomes" id="UP000466931">
    <property type="component" value="Chromosome"/>
</dbReference>
<dbReference type="OrthoDB" id="333076at2"/>
<dbReference type="EMBL" id="AP022612">
    <property type="protein sequence ID" value="BBZ35742.1"/>
    <property type="molecule type" value="Genomic_DNA"/>
</dbReference>
<dbReference type="AlphaFoldDB" id="A0A7I7Y402"/>
<reference evidence="1" key="1">
    <citation type="journal article" date="2019" name="Emerg. Microbes Infect.">
        <title>Comprehensive subspecies identification of 175 nontuberculous mycobacteria species based on 7547 genomic profiles.</title>
        <authorList>
            <person name="Matsumoto Y."/>
            <person name="Kinjo T."/>
            <person name="Motooka D."/>
            <person name="Nabeya D."/>
            <person name="Jung N."/>
            <person name="Uechi K."/>
            <person name="Horii T."/>
            <person name="Iida T."/>
            <person name="Fujita J."/>
            <person name="Nakamura S."/>
        </authorList>
    </citation>
    <scope>NUCLEOTIDE SEQUENCE [LARGE SCALE GENOMIC DNA]</scope>
    <source>
        <strain evidence="1">JCM 13671</strain>
    </source>
</reference>